<dbReference type="EMBL" id="KK914256">
    <property type="protein sequence ID" value="KDP44045.1"/>
    <property type="molecule type" value="Genomic_DNA"/>
</dbReference>
<dbReference type="AlphaFoldDB" id="A0A067LHG7"/>
<reference evidence="1 2" key="1">
    <citation type="journal article" date="2014" name="PLoS ONE">
        <title>Global Analysis of Gene Expression Profiles in Physic Nut (Jatropha curcas L.) Seedlings Exposed to Salt Stress.</title>
        <authorList>
            <person name="Zhang L."/>
            <person name="Zhang C."/>
            <person name="Wu P."/>
            <person name="Chen Y."/>
            <person name="Li M."/>
            <person name="Jiang H."/>
            <person name="Wu G."/>
        </authorList>
    </citation>
    <scope>NUCLEOTIDE SEQUENCE [LARGE SCALE GENOMIC DNA]</scope>
    <source>
        <strain evidence="2">cv. GZQX0401</strain>
        <tissue evidence="1">Young leaves</tissue>
    </source>
</reference>
<evidence type="ECO:0000313" key="1">
    <source>
        <dbReference type="EMBL" id="KDP44045.1"/>
    </source>
</evidence>
<dbReference type="OrthoDB" id="1703264at2759"/>
<name>A0A067LHG7_JATCU</name>
<protein>
    <submittedName>
        <fullName evidence="1">Uncharacterized protein</fullName>
    </submittedName>
</protein>
<proteinExistence type="predicted"/>
<sequence>MSRQDDDARLYNCFNKYEEIVKQVILLDELTESMDPRRKTKCRGNNNGGNGSVLERESFDQVIVKTITKYLHDLNTNTIHPDDKPSSDR</sequence>
<evidence type="ECO:0000313" key="2">
    <source>
        <dbReference type="Proteomes" id="UP000027138"/>
    </source>
</evidence>
<keyword evidence="2" id="KW-1185">Reference proteome</keyword>
<dbReference type="Proteomes" id="UP000027138">
    <property type="component" value="Unassembled WGS sequence"/>
</dbReference>
<organism evidence="1 2">
    <name type="scientific">Jatropha curcas</name>
    <name type="common">Barbados nut</name>
    <dbReference type="NCBI Taxonomy" id="180498"/>
    <lineage>
        <taxon>Eukaryota</taxon>
        <taxon>Viridiplantae</taxon>
        <taxon>Streptophyta</taxon>
        <taxon>Embryophyta</taxon>
        <taxon>Tracheophyta</taxon>
        <taxon>Spermatophyta</taxon>
        <taxon>Magnoliopsida</taxon>
        <taxon>eudicotyledons</taxon>
        <taxon>Gunneridae</taxon>
        <taxon>Pentapetalae</taxon>
        <taxon>rosids</taxon>
        <taxon>fabids</taxon>
        <taxon>Malpighiales</taxon>
        <taxon>Euphorbiaceae</taxon>
        <taxon>Crotonoideae</taxon>
        <taxon>Jatropheae</taxon>
        <taxon>Jatropha</taxon>
    </lineage>
</organism>
<accession>A0A067LHG7</accession>
<gene>
    <name evidence="1" type="ORF">JCGZ_05512</name>
</gene>